<keyword evidence="1" id="KW-0812">Transmembrane</keyword>
<keyword evidence="1" id="KW-1133">Transmembrane helix</keyword>
<reference evidence="3" key="2">
    <citation type="submission" date="2019-12" db="EMBL/GenBank/DDBJ databases">
        <title>Complete and Draft Genome Sequences of New Strains and Members of Some Known Species of the Genus Rathayibacter isolated from Plants.</title>
        <authorList>
            <person name="Tarlachkov S.V."/>
            <person name="Starodumova I.P."/>
            <person name="Dorofeeva L.V."/>
            <person name="Prisyazhnaya N.V."/>
            <person name="Leyn S.A."/>
            <person name="Zlamal J.E."/>
            <person name="Elane M.L."/>
            <person name="Osterman A.L."/>
            <person name="Nadler S.A."/>
            <person name="Subbotin S.A."/>
            <person name="Evtushenko L.I."/>
        </authorList>
    </citation>
    <scope>NUCLEOTIDE SEQUENCE</scope>
    <source>
        <strain evidence="3">VKM Ac-2761</strain>
    </source>
</reference>
<dbReference type="KEGG" id="rte:GSU10_00245"/>
<dbReference type="Proteomes" id="UP000076717">
    <property type="component" value="Unassembled WGS sequence"/>
</dbReference>
<dbReference type="PATRIC" id="fig|1671680.3.peg.1219"/>
<dbReference type="Proteomes" id="UP000465031">
    <property type="component" value="Chromosome"/>
</dbReference>
<dbReference type="EMBL" id="LIIN01000028">
    <property type="protein sequence ID" value="KZX21725.1"/>
    <property type="molecule type" value="Genomic_DNA"/>
</dbReference>
<gene>
    <name evidence="2" type="ORF">ACH61_01160</name>
    <name evidence="3" type="ORF">GSU10_00245</name>
</gene>
<dbReference type="AlphaFoldDB" id="A0A166I6V7"/>
<dbReference type="EMBL" id="CP047186">
    <property type="protein sequence ID" value="QHC54238.1"/>
    <property type="molecule type" value="Genomic_DNA"/>
</dbReference>
<evidence type="ECO:0000256" key="1">
    <source>
        <dbReference type="SAM" id="Phobius"/>
    </source>
</evidence>
<name>A0A166I6V7_9MICO</name>
<evidence type="ECO:0000313" key="3">
    <source>
        <dbReference type="EMBL" id="QHC54238.1"/>
    </source>
</evidence>
<reference evidence="2 4" key="1">
    <citation type="submission" date="2015-08" db="EMBL/GenBank/DDBJ databases">
        <title>Draft Genome Sequence of Rathayibacter sp. Strain VKM Ac-2596 Isolated from Leaf Gall Induced by Plant-Parasitic Nematodes.</title>
        <authorList>
            <person name="Vasilenko O.V."/>
            <person name="Starodumova I.P."/>
            <person name="Tarlachkov S.V."/>
            <person name="Dorofeeva L.V."/>
            <person name="Evtushenko L.I."/>
        </authorList>
    </citation>
    <scope>NUCLEOTIDE SEQUENCE [LARGE SCALE GENOMIC DNA]</scope>
    <source>
        <strain evidence="2 4">VKM Ac-2596</strain>
    </source>
</reference>
<protein>
    <submittedName>
        <fullName evidence="2">Uncharacterized protein</fullName>
    </submittedName>
</protein>
<sequence>MTGLGVVLSFVLFLGGILVLGNSFLLPDIAGFLFVGGILMISGSLAIAFHVLPKSQ</sequence>
<proteinExistence type="predicted"/>
<dbReference type="OrthoDB" id="5124681at2"/>
<evidence type="ECO:0000313" key="2">
    <source>
        <dbReference type="EMBL" id="KZX21725.1"/>
    </source>
</evidence>
<organism evidence="2 4">
    <name type="scientific">Rathayibacter tanaceti</name>
    <dbReference type="NCBI Taxonomy" id="1671680"/>
    <lineage>
        <taxon>Bacteria</taxon>
        <taxon>Bacillati</taxon>
        <taxon>Actinomycetota</taxon>
        <taxon>Actinomycetes</taxon>
        <taxon>Micrococcales</taxon>
        <taxon>Microbacteriaceae</taxon>
        <taxon>Rathayibacter</taxon>
    </lineage>
</organism>
<accession>A0A166I6V7</accession>
<dbReference type="RefSeq" id="WP_158286084.1">
    <property type="nucleotide sequence ID" value="NZ_CP047186.1"/>
</dbReference>
<evidence type="ECO:0000313" key="4">
    <source>
        <dbReference type="Proteomes" id="UP000076717"/>
    </source>
</evidence>
<evidence type="ECO:0000313" key="5">
    <source>
        <dbReference type="Proteomes" id="UP000465031"/>
    </source>
</evidence>
<keyword evidence="1" id="KW-0472">Membrane</keyword>
<keyword evidence="4" id="KW-1185">Reference proteome</keyword>
<reference evidence="5" key="3">
    <citation type="submission" date="2019-12" db="EMBL/GenBank/DDBJ databases">
        <title>Complete and draft genome sequences of new strains and members of some known species of the genus Rathayibacter isolated from plants.</title>
        <authorList>
            <person name="Tarlachkov S.V."/>
            <person name="Starodumova I.P."/>
            <person name="Dorofeeva L.V."/>
            <person name="Prisyazhnaya N.V."/>
            <person name="Leyn S."/>
            <person name="Zlamal J."/>
            <person name="Elan M."/>
            <person name="Osterman A.L."/>
            <person name="Nadler S."/>
            <person name="Subbotin S.A."/>
            <person name="Evtushenko L.I."/>
        </authorList>
    </citation>
    <scope>NUCLEOTIDE SEQUENCE [LARGE SCALE GENOMIC DNA]</scope>
    <source>
        <strain evidence="5">VKM Ac-2761</strain>
    </source>
</reference>
<feature type="transmembrane region" description="Helical" evidence="1">
    <location>
        <begin position="29"/>
        <end position="52"/>
    </location>
</feature>